<evidence type="ECO:0008006" key="3">
    <source>
        <dbReference type="Google" id="ProtNLM"/>
    </source>
</evidence>
<organism evidence="1 2">
    <name type="scientific">Ligilactobacillus faecis</name>
    <dbReference type="NCBI Taxonomy" id="762833"/>
    <lineage>
        <taxon>Bacteria</taxon>
        <taxon>Bacillati</taxon>
        <taxon>Bacillota</taxon>
        <taxon>Bacilli</taxon>
        <taxon>Lactobacillales</taxon>
        <taxon>Lactobacillaceae</taxon>
        <taxon>Ligilactobacillus</taxon>
    </lineage>
</organism>
<dbReference type="EMBL" id="JBCLUF010000004">
    <property type="protein sequence ID" value="MEY8661652.1"/>
    <property type="molecule type" value="Genomic_DNA"/>
</dbReference>
<proteinExistence type="predicted"/>
<protein>
    <recommendedName>
        <fullName evidence="3">DUF2357 domain-containing protein</fullName>
    </recommendedName>
</protein>
<gene>
    <name evidence="1" type="ORF">AALT52_01905</name>
</gene>
<evidence type="ECO:0000313" key="1">
    <source>
        <dbReference type="EMBL" id="MEY8661652.1"/>
    </source>
</evidence>
<reference evidence="1 2" key="1">
    <citation type="submission" date="2024-03" db="EMBL/GenBank/DDBJ databases">
        <title>Mouse gut bacterial collection (mGBC) of GemPharmatech.</title>
        <authorList>
            <person name="He Y."/>
            <person name="Dong L."/>
            <person name="Wu D."/>
            <person name="Gao X."/>
            <person name="Lin Z."/>
        </authorList>
    </citation>
    <scope>NUCLEOTIDE SEQUENCE [LARGE SCALE GENOMIC DNA]</scope>
    <source>
        <strain evidence="1 2">15-30</strain>
    </source>
</reference>
<evidence type="ECO:0000313" key="2">
    <source>
        <dbReference type="Proteomes" id="UP001565236"/>
    </source>
</evidence>
<accession>A0ABV4DPF9</accession>
<keyword evidence="2" id="KW-1185">Reference proteome</keyword>
<sequence length="315" mass="37209">MYSEELVSKTLKLVSKASSLKEDRYISTKIPLDTEVIFPDEVASVDFHFTQKDLVLYFDEMPYQTEFKIEQLDKLRANENIKALQVVLYNSKKDKLDTDITSSLDAREEAKKRLLKNRLPFIEYPEAGIDTLLWRYEAILELKDKQLNNLKKLSQKLEYTFALDYELDFIEVESEMLSPLVLESLFKYGNRDTGKSVLKTAVDRAVIACVRDRSLQRMVAALYERYLKGYIVWNQEKDLEKIFAKMEQEFLKRVKISKDFKFPKGNDKYELELNRNKAQIMLLKNQITDFFKDDLALFLKAQIQQRIDILEEMIR</sequence>
<name>A0ABV4DPF9_9LACO</name>
<comment type="caution">
    <text evidence="1">The sequence shown here is derived from an EMBL/GenBank/DDBJ whole genome shotgun (WGS) entry which is preliminary data.</text>
</comment>
<dbReference type="RefSeq" id="WP_369940677.1">
    <property type="nucleotide sequence ID" value="NZ_JBCLUF010000004.1"/>
</dbReference>
<dbReference type="Proteomes" id="UP001565236">
    <property type="component" value="Unassembled WGS sequence"/>
</dbReference>